<keyword evidence="7" id="KW-1185">Reference proteome</keyword>
<accession>A0AAW0FTC0</accession>
<comment type="caution">
    <text evidence="6">The sequence shown here is derived from an EMBL/GenBank/DDBJ whole genome shotgun (WGS) entry which is preliminary data.</text>
</comment>
<dbReference type="SUPFAM" id="SSF56112">
    <property type="entry name" value="Protein kinase-like (PK-like)"/>
    <property type="match status" value="1"/>
</dbReference>
<dbReference type="Gene3D" id="1.10.510.10">
    <property type="entry name" value="Transferase(Phosphotransferase) domain 1"/>
    <property type="match status" value="1"/>
</dbReference>
<dbReference type="InterPro" id="IPR001245">
    <property type="entry name" value="Ser-Thr/Tyr_kinase_cat_dom"/>
</dbReference>
<dbReference type="InterPro" id="IPR000719">
    <property type="entry name" value="Prot_kinase_dom"/>
</dbReference>
<dbReference type="InterPro" id="IPR051681">
    <property type="entry name" value="Ser/Thr_Kinases-Pseudokinases"/>
</dbReference>
<proteinExistence type="predicted"/>
<dbReference type="GO" id="GO:0004674">
    <property type="term" value="F:protein serine/threonine kinase activity"/>
    <property type="evidence" value="ECO:0007669"/>
    <property type="project" value="TreeGrafter"/>
</dbReference>
<name>A0AAW0FTC0_9APHY</name>
<evidence type="ECO:0000256" key="4">
    <source>
        <dbReference type="ARBA" id="ARBA00022840"/>
    </source>
</evidence>
<evidence type="ECO:0000313" key="6">
    <source>
        <dbReference type="EMBL" id="KAK7680547.1"/>
    </source>
</evidence>
<dbReference type="InterPro" id="IPR008271">
    <property type="entry name" value="Ser/Thr_kinase_AS"/>
</dbReference>
<evidence type="ECO:0000256" key="3">
    <source>
        <dbReference type="ARBA" id="ARBA00022777"/>
    </source>
</evidence>
<protein>
    <recommendedName>
        <fullName evidence="5">Protein kinase domain-containing protein</fullName>
    </recommendedName>
</protein>
<feature type="domain" description="Protein kinase" evidence="5">
    <location>
        <begin position="8"/>
        <end position="272"/>
    </location>
</feature>
<evidence type="ECO:0000256" key="2">
    <source>
        <dbReference type="ARBA" id="ARBA00022741"/>
    </source>
</evidence>
<reference evidence="6 7" key="1">
    <citation type="submission" date="2022-09" db="EMBL/GenBank/DDBJ databases">
        <authorList>
            <person name="Palmer J.M."/>
        </authorList>
    </citation>
    <scope>NUCLEOTIDE SEQUENCE [LARGE SCALE GENOMIC DNA]</scope>
    <source>
        <strain evidence="6 7">DSM 7382</strain>
    </source>
</reference>
<keyword evidence="3" id="KW-0418">Kinase</keyword>
<sequence length="501" mass="57012">MVLGVDYDLTHTSPRQGGFGKVYKAILSDKSLVAVKHLKDPTQGHPSDDNSWNFDREALMLRYLKHENIIQLIGLTSHPSYGQGIVFPWAERGSIVQYINTCEIPPSIEDQMIWLRDIARGLDYLHGTARIAHGDIKGRNILMTSDGTIKIGDFGLAVFPDGMSFGSQRGGNASWTPPENMWLQGPDHGWQRPTLSGDVYSFAITCVEILMGRVPWASTENLVWRVINGERPERRSNIPQELASALPLWWHGDQLKRPSIQEIVAFFDHPVILPEQSDARLQYHTFNPQNANFIPPDGLIDRLIKTVKKDETFIRRWAKDYQKQEDYPGCPVHILFDEKAFLTGLMKACGDDVKQAGTFCYPVLDIILERGRIVESRSLFLSQADHPSRSSHPIILLGFERICDTVNRAHERYKSCLDRINNLLSSASEPGTLVLFSSKAGWLHHEEFAKRLDELLRHGWHIELVIWANGVPSHPIYRTLSSIDGFSMVRLESFYEYLFPE</sequence>
<dbReference type="SMART" id="SM00220">
    <property type="entry name" value="S_TKc"/>
    <property type="match status" value="1"/>
</dbReference>
<keyword evidence="4" id="KW-0067">ATP-binding</keyword>
<keyword evidence="1" id="KW-0808">Transferase</keyword>
<dbReference type="PANTHER" id="PTHR44329:SF288">
    <property type="entry name" value="MITOGEN-ACTIVATED PROTEIN KINASE KINASE KINASE 20"/>
    <property type="match status" value="1"/>
</dbReference>
<dbReference type="Pfam" id="PF07714">
    <property type="entry name" value="PK_Tyr_Ser-Thr"/>
    <property type="match status" value="1"/>
</dbReference>
<dbReference type="EMBL" id="JASBNA010000048">
    <property type="protein sequence ID" value="KAK7680547.1"/>
    <property type="molecule type" value="Genomic_DNA"/>
</dbReference>
<dbReference type="GO" id="GO:0005524">
    <property type="term" value="F:ATP binding"/>
    <property type="evidence" value="ECO:0007669"/>
    <property type="project" value="UniProtKB-KW"/>
</dbReference>
<dbReference type="PANTHER" id="PTHR44329">
    <property type="entry name" value="SERINE/THREONINE-PROTEIN KINASE TNNI3K-RELATED"/>
    <property type="match status" value="1"/>
</dbReference>
<dbReference type="Proteomes" id="UP001385951">
    <property type="component" value="Unassembled WGS sequence"/>
</dbReference>
<evidence type="ECO:0000259" key="5">
    <source>
        <dbReference type="PROSITE" id="PS50011"/>
    </source>
</evidence>
<dbReference type="InterPro" id="IPR011009">
    <property type="entry name" value="Kinase-like_dom_sf"/>
</dbReference>
<organism evidence="6 7">
    <name type="scientific">Cerrena zonata</name>
    <dbReference type="NCBI Taxonomy" id="2478898"/>
    <lineage>
        <taxon>Eukaryota</taxon>
        <taxon>Fungi</taxon>
        <taxon>Dikarya</taxon>
        <taxon>Basidiomycota</taxon>
        <taxon>Agaricomycotina</taxon>
        <taxon>Agaricomycetes</taxon>
        <taxon>Polyporales</taxon>
        <taxon>Cerrenaceae</taxon>
        <taxon>Cerrena</taxon>
    </lineage>
</organism>
<gene>
    <name evidence="6" type="ORF">QCA50_016328</name>
</gene>
<evidence type="ECO:0000256" key="1">
    <source>
        <dbReference type="ARBA" id="ARBA00022679"/>
    </source>
</evidence>
<evidence type="ECO:0000313" key="7">
    <source>
        <dbReference type="Proteomes" id="UP001385951"/>
    </source>
</evidence>
<keyword evidence="2" id="KW-0547">Nucleotide-binding</keyword>
<dbReference type="PROSITE" id="PS50011">
    <property type="entry name" value="PROTEIN_KINASE_DOM"/>
    <property type="match status" value="1"/>
</dbReference>
<dbReference type="PROSITE" id="PS00108">
    <property type="entry name" value="PROTEIN_KINASE_ST"/>
    <property type="match status" value="1"/>
</dbReference>
<dbReference type="AlphaFoldDB" id="A0AAW0FTC0"/>